<evidence type="ECO:0000256" key="9">
    <source>
        <dbReference type="ARBA" id="ARBA00022676"/>
    </source>
</evidence>
<evidence type="ECO:0000256" key="3">
    <source>
        <dbReference type="ARBA" id="ARBA00005199"/>
    </source>
</evidence>
<dbReference type="Gene3D" id="1.10.10.760">
    <property type="entry name" value="E-set domains of sugar-utilizing enzymes"/>
    <property type="match status" value="1"/>
</dbReference>
<dbReference type="NCBIfam" id="TIGR02402">
    <property type="entry name" value="trehalose_TreZ"/>
    <property type="match status" value="1"/>
</dbReference>
<dbReference type="InterPro" id="IPR012811">
    <property type="entry name" value="TreS_maltokin_C_dom"/>
</dbReference>
<evidence type="ECO:0000256" key="2">
    <source>
        <dbReference type="ARBA" id="ARBA00004496"/>
    </source>
</evidence>
<dbReference type="Gene3D" id="3.20.20.80">
    <property type="entry name" value="Glycosidases"/>
    <property type="match status" value="2"/>
</dbReference>
<evidence type="ECO:0000256" key="4">
    <source>
        <dbReference type="ARBA" id="ARBA00005684"/>
    </source>
</evidence>
<comment type="catalytic activity">
    <reaction evidence="17">
        <text>D-maltose + ATP = alpha-maltose 1-phosphate + ADP + H(+)</text>
        <dbReference type="Rhea" id="RHEA:31915"/>
        <dbReference type="ChEBI" id="CHEBI:15378"/>
        <dbReference type="ChEBI" id="CHEBI:17306"/>
        <dbReference type="ChEBI" id="CHEBI:30616"/>
        <dbReference type="ChEBI" id="CHEBI:63576"/>
        <dbReference type="ChEBI" id="CHEBI:456216"/>
        <dbReference type="EC" id="2.7.1.175"/>
    </reaction>
</comment>
<dbReference type="NCBIfam" id="TIGR02457">
    <property type="entry name" value="TreS_Cterm"/>
    <property type="match status" value="1"/>
</dbReference>
<protein>
    <recommendedName>
        <fullName evidence="7 18">4-alpha-glucanotransferase</fullName>
        <ecNumber evidence="18">2.4.1.25</ecNumber>
    </recommendedName>
    <alternativeName>
        <fullName evidence="18">Amylomaltase</fullName>
    </alternativeName>
    <alternativeName>
        <fullName evidence="18">Disproportionating enzyme</fullName>
    </alternativeName>
</protein>
<dbReference type="GO" id="GO:0005737">
    <property type="term" value="C:cytoplasm"/>
    <property type="evidence" value="ECO:0007669"/>
    <property type="project" value="UniProtKB-SubCell"/>
</dbReference>
<dbReference type="NCBIfam" id="TIGR00217">
    <property type="entry name" value="malQ"/>
    <property type="match status" value="1"/>
</dbReference>
<dbReference type="Pfam" id="PF02446">
    <property type="entry name" value="Glyco_hydro_77"/>
    <property type="match status" value="1"/>
</dbReference>
<comment type="similarity">
    <text evidence="6">Belongs to the glycosyl hydrolase 13 family.</text>
</comment>
<dbReference type="EMBL" id="VEWN01000007">
    <property type="protein sequence ID" value="KAA1055199.1"/>
    <property type="molecule type" value="Genomic_DNA"/>
</dbReference>
<evidence type="ECO:0000256" key="18">
    <source>
        <dbReference type="RuleBase" id="RU361207"/>
    </source>
</evidence>
<evidence type="ECO:0000256" key="5">
    <source>
        <dbReference type="ARBA" id="ARBA00006219"/>
    </source>
</evidence>
<dbReference type="CDD" id="cd02853">
    <property type="entry name" value="E_set_MTHase_like_N"/>
    <property type="match status" value="1"/>
</dbReference>
<accession>A0A5B0KSY7</accession>
<dbReference type="InterPro" id="IPR011009">
    <property type="entry name" value="Kinase-like_dom_sf"/>
</dbReference>
<comment type="caution">
    <text evidence="20">The sequence shown here is derived from an EMBL/GenBank/DDBJ whole genome shotgun (WGS) entry which is preliminary data.</text>
</comment>
<dbReference type="Proteomes" id="UP000325333">
    <property type="component" value="Unassembled WGS sequence"/>
</dbReference>
<organism evidence="20 21">
    <name type="scientific">Azospirillum argentinense</name>
    <dbReference type="NCBI Taxonomy" id="2970906"/>
    <lineage>
        <taxon>Bacteria</taxon>
        <taxon>Pseudomonadati</taxon>
        <taxon>Pseudomonadota</taxon>
        <taxon>Alphaproteobacteria</taxon>
        <taxon>Rhodospirillales</taxon>
        <taxon>Azospirillaceae</taxon>
        <taxon>Azospirillum</taxon>
    </lineage>
</organism>
<evidence type="ECO:0000256" key="17">
    <source>
        <dbReference type="ARBA" id="ARBA00049067"/>
    </source>
</evidence>
<gene>
    <name evidence="20" type="ORF">FH063_005761</name>
</gene>
<dbReference type="GO" id="GO:0005524">
    <property type="term" value="F:ATP binding"/>
    <property type="evidence" value="ECO:0007669"/>
    <property type="project" value="UniProtKB-KW"/>
</dbReference>
<evidence type="ECO:0000256" key="1">
    <source>
        <dbReference type="ARBA" id="ARBA00000439"/>
    </source>
</evidence>
<dbReference type="InterPro" id="IPR022567">
    <property type="entry name" value="DUF3459"/>
</dbReference>
<sequence length="1894" mass="207253">MPTAPKSNAFSGPIEGEALSLLQDKLLPGFLTGRRWYAAKDAGTPTVRIVDALPLPLASGSAQLCLLRVEAPGREAQLYQLPLVLNRDGQGDDGEADTADPFTIAGPDALPWTGSLRDGYGDEEVVRALLDGIRKGGENGGLRYGRSRAFDTVKGALDGSAPLRWTGAEQSNTSVRVGDAAILKGLRKLESGTHPELEVGRFLTEVANFRNTPALLGWVERTGDGEAATLCILQELVPDARDAWSHVTACLAERVERFDDTADDVALMTFMRRLGRRTAEMHRALATPGGGDAFTPEPVTPAMLKGWADGVRSLARRVLGQLREAAPRLDADLAPYAASLADSEATVMRQIETLTPPRGTFHAMRLHGDYHLGQVLAGKDDLFIVDFEGEPMRPLAERRAKHCILRDVAGMLRSITYAAAGARAALPDTLDETARGARTAWLNWWEGEAASAFVAGYREAIGDCPGWPADAATATQLLKLFLLEKALYEIGYELANRPDWLAIPLAGAIGILGADAGPEVADRASGPVGLAAPGATRLGEARAHAMPFGAQVQPDGSVRFTLWAPGTEQVSLWLEDTQALLPMVRRADGWFEWTTAQAQAGSRYQFELPDGLRVPDPASRHQPDDVHGPSEVIDPTVFRWSDAAWTGRPWHETVLYELHVGTFTEEGTFRAAIDKLDHLVELGVTAIELLPVADFPGARNWGYDGVLPYAPDAAYGRPEDLKALVDAAHAKGLMVFLDVVYNHFGPDGNYLHAYAKAFFTDRHKTPWGDAINVDGPRNATVRDYFIHNALYWIEEFHMDGLRFDAVHAILDDSDKLFLQELAERVQDAVRCRRHVHLVLENDENEAHLLERHPEGDPRWHTAQWNDDLHHCLHVWASGEDAGYYADYAGDAVKLARAMAEGFAFQGHASSYRGGEARGEPSAHLPPTAFVTFIQNHDQIGNRAFGDRITRFSRPEAVRAASSLYLLGPGIPMLFMGEEWASDRPFPFFCDFADELAEAVRNGRREEFAKFPEFQDPKVRDRIPDPTAPETFQSAKLDWDDRETGEHGEWLGWYRRILAVRRKEIAPRLENAPGGASAYEVIDGRGIPAYEVIDGRGIRVSWRLGDGSRLHLLANLADAPVTGMGEAVGRVLWTEGKGLDGGTMAPLSVLWTIEETTALDRLGERMGIETHYTGASGETIQASEGTIRALLAAMEVDADDPEEALAALERRELARPLPPVAVLRIDRPPFSVTVTLPEGSGTLRWTLTLEGGGDRSGEADFGDLPLVRKAGVGGQHFEVRRLDLGAAPAPGYHQLRLDVDGLRAEHPGLEMTVIAAPATCHLPAPLQMGERIWGLSVQLYALRCAGDWGIGDFGDLVNVAEMAAARGAGIVGLNPLHALFLDQPDQASPYSPASRLFLNPLYIDVLAVPELMGCAETRDRIADESFLGAVQAAGTAPLVDYAAVAALKLPVLERLFAHFQSEGSAERRRALAAFRAELGEGLERFCTFQALRERFAKDGTPDWRRWPEEYRDATSPAVRRFAEERRERIDFFIWLQWLADSQLQAAAERARERGMAVGFFRDLAVGADSGGAETWADPHVVVAQAHVGAPPDLFNPTGQDWGLPPFHPHALREGGYARFIELLRANMRHAGALRIDHAMALQHVYWIPEGHPPSEGAYVAYPMDDLLGILALESQRNRCLVVGEDLGTVPEGFRERMAEAGVLSYRVMFFEWTEDGGFRGPDDYPYTALATVGSHDLATLRGWWEGHDITLKEERGLYPAEGEAERQRDRRMAERARLLEALADAFLPLPASFGPDSPYSEALGHAVHAFLARTGSAIAMVQMDDLTAELEQVNLPGTVDQYPNWRRKLRLALEDMADCPQAGAIAAIMAAARPAAVADGKKPESPLSPLGRGLG</sequence>
<dbReference type="Pfam" id="PF18085">
    <property type="entry name" value="Mak_N_cap"/>
    <property type="match status" value="1"/>
</dbReference>
<evidence type="ECO:0000259" key="19">
    <source>
        <dbReference type="SMART" id="SM00642"/>
    </source>
</evidence>
<dbReference type="InterPro" id="IPR004193">
    <property type="entry name" value="Glyco_hydro_13_N"/>
</dbReference>
<dbReference type="GO" id="GO:0005992">
    <property type="term" value="P:trehalose biosynthetic process"/>
    <property type="evidence" value="ECO:0007669"/>
    <property type="project" value="UniProtKB-UniRule"/>
</dbReference>
<name>A0A5B0KSY7_9PROT</name>
<dbReference type="InterPro" id="IPR003385">
    <property type="entry name" value="Glyco_hydro_77"/>
</dbReference>
<evidence type="ECO:0000256" key="16">
    <source>
        <dbReference type="ARBA" id="ARBA00034013"/>
    </source>
</evidence>
<reference evidence="20 21" key="1">
    <citation type="submission" date="2019-07" db="EMBL/GenBank/DDBJ databases">
        <title>Genome sequencing of the stress-tolerant strain Azospirillum brasilense Az19.</title>
        <authorList>
            <person name="Maroniche G.A."/>
            <person name="Garcia J.E."/>
            <person name="Pagnussat L."/>
            <person name="Amenta M."/>
            <person name="Creus C.M."/>
        </authorList>
    </citation>
    <scope>NUCLEOTIDE SEQUENCE [LARGE SCALE GENOMIC DNA]</scope>
    <source>
        <strain evidence="20 21">Az19</strain>
    </source>
</reference>
<dbReference type="SUPFAM" id="SSF81296">
    <property type="entry name" value="E set domains"/>
    <property type="match status" value="1"/>
</dbReference>
<dbReference type="InterPro" id="IPR013783">
    <property type="entry name" value="Ig-like_fold"/>
</dbReference>
<keyword evidence="9 18" id="KW-0328">Glycosyltransferase</keyword>
<dbReference type="RefSeq" id="WP_149650179.1">
    <property type="nucleotide sequence ID" value="NZ_VEWN01000007.1"/>
</dbReference>
<dbReference type="InterPro" id="IPR014756">
    <property type="entry name" value="Ig_E-set"/>
</dbReference>
<dbReference type="InterPro" id="IPR017853">
    <property type="entry name" value="GH"/>
</dbReference>
<evidence type="ECO:0000256" key="11">
    <source>
        <dbReference type="ARBA" id="ARBA00022741"/>
    </source>
</evidence>
<dbReference type="InterPro" id="IPR006047">
    <property type="entry name" value="GH13_cat_dom"/>
</dbReference>
<keyword evidence="11" id="KW-0547">Nucleotide-binding</keyword>
<dbReference type="PANTHER" id="PTHR32438">
    <property type="entry name" value="4-ALPHA-GLUCANOTRANSFERASE DPE1, CHLOROPLASTIC/AMYLOPLASTIC"/>
    <property type="match status" value="1"/>
</dbReference>
<comment type="catalytic activity">
    <reaction evidence="16">
        <text>hydrolysis of (1-&gt;4)-alpha-D-glucosidic linkage in 4-alpha-D-[(1-&gt;4)-alpha-D-glucanosyl]n trehalose to yield trehalose and (1-&gt;4)-alpha-D-glucan.</text>
        <dbReference type="EC" id="3.2.1.141"/>
    </reaction>
</comment>
<dbReference type="PANTHER" id="PTHR32438:SF5">
    <property type="entry name" value="4-ALPHA-GLUCANOTRANSFERASE DPE1, CHLOROPLASTIC_AMYLOPLASTIC"/>
    <property type="match status" value="1"/>
</dbReference>
<dbReference type="Gene3D" id="2.60.40.10">
    <property type="entry name" value="Immunoglobulins"/>
    <property type="match status" value="1"/>
</dbReference>
<dbReference type="SUPFAM" id="SSF51445">
    <property type="entry name" value="(Trans)glycosidases"/>
    <property type="match status" value="2"/>
</dbReference>
<keyword evidence="12" id="KW-0378">Hydrolase</keyword>
<dbReference type="Pfam" id="PF02922">
    <property type="entry name" value="CBM_48"/>
    <property type="match status" value="1"/>
</dbReference>
<evidence type="ECO:0000313" key="20">
    <source>
        <dbReference type="EMBL" id="KAA1055199.1"/>
    </source>
</evidence>
<dbReference type="SMART" id="SM00642">
    <property type="entry name" value="Aamy"/>
    <property type="match status" value="1"/>
</dbReference>
<dbReference type="InterPro" id="IPR012768">
    <property type="entry name" value="Trehalose_TreZ"/>
</dbReference>
<dbReference type="Gene3D" id="3.90.1200.10">
    <property type="match status" value="1"/>
</dbReference>
<evidence type="ECO:0000256" key="10">
    <source>
        <dbReference type="ARBA" id="ARBA00022679"/>
    </source>
</evidence>
<keyword evidence="8" id="KW-0963">Cytoplasm</keyword>
<evidence type="ECO:0000256" key="7">
    <source>
        <dbReference type="ARBA" id="ARBA00020295"/>
    </source>
</evidence>
<dbReference type="GO" id="GO:0033942">
    <property type="term" value="F:4-alpha-D-(1-&gt;4)-alpha-D-glucanotrehalose trehalohydrolase activity"/>
    <property type="evidence" value="ECO:0007669"/>
    <property type="project" value="UniProtKB-EC"/>
</dbReference>
<dbReference type="CDD" id="cd11325">
    <property type="entry name" value="AmyAc_GTHase"/>
    <property type="match status" value="1"/>
</dbReference>
<dbReference type="InterPro" id="IPR044901">
    <property type="entry name" value="Trehalose_TreZ_E-set_sf"/>
</dbReference>
<dbReference type="Pfam" id="PF00128">
    <property type="entry name" value="Alpha-amylase"/>
    <property type="match status" value="1"/>
</dbReference>
<comment type="similarity">
    <text evidence="4 18">Belongs to the disproportionating enzyme family.</text>
</comment>
<comment type="pathway">
    <text evidence="3">Glycan biosynthesis; trehalose biosynthesis.</text>
</comment>
<evidence type="ECO:0000313" key="21">
    <source>
        <dbReference type="Proteomes" id="UP000325333"/>
    </source>
</evidence>
<comment type="catalytic activity">
    <reaction evidence="1 18">
        <text>Transfers a segment of a (1-&gt;4)-alpha-D-glucan to a new position in an acceptor, which may be glucose or a (1-&gt;4)-alpha-D-glucan.</text>
        <dbReference type="EC" id="2.4.1.25"/>
    </reaction>
</comment>
<dbReference type="Pfam" id="PF21226">
    <property type="entry name" value="MalQ_N"/>
    <property type="match status" value="1"/>
</dbReference>
<keyword evidence="13" id="KW-0067">ATP-binding</keyword>
<evidence type="ECO:0000256" key="8">
    <source>
        <dbReference type="ARBA" id="ARBA00022490"/>
    </source>
</evidence>
<evidence type="ECO:0000256" key="15">
    <source>
        <dbReference type="ARBA" id="ARBA00023295"/>
    </source>
</evidence>
<keyword evidence="15" id="KW-0326">Glycosidase</keyword>
<dbReference type="InterPro" id="IPR040999">
    <property type="entry name" value="Mak_N_cap"/>
</dbReference>
<dbReference type="EC" id="2.4.1.25" evidence="18"/>
<comment type="subcellular location">
    <subcellularLocation>
        <location evidence="2">Cytoplasm</location>
    </subcellularLocation>
</comment>
<feature type="domain" description="Glycosyl hydrolase family 13 catalytic" evidence="19">
    <location>
        <begin position="657"/>
        <end position="1004"/>
    </location>
</feature>
<proteinExistence type="inferred from homology"/>
<dbReference type="SUPFAM" id="SSF56112">
    <property type="entry name" value="Protein kinase-like (PK-like)"/>
    <property type="match status" value="1"/>
</dbReference>
<evidence type="ECO:0000256" key="14">
    <source>
        <dbReference type="ARBA" id="ARBA00023277"/>
    </source>
</evidence>
<evidence type="ECO:0000256" key="6">
    <source>
        <dbReference type="ARBA" id="ARBA00008061"/>
    </source>
</evidence>
<dbReference type="GO" id="GO:0004134">
    <property type="term" value="F:4-alpha-glucanotransferase activity"/>
    <property type="evidence" value="ECO:0007669"/>
    <property type="project" value="UniProtKB-EC"/>
</dbReference>
<dbReference type="Pfam" id="PF11941">
    <property type="entry name" value="DUF3459"/>
    <property type="match status" value="1"/>
</dbReference>
<dbReference type="UniPathway" id="UPA00299"/>
<dbReference type="InterPro" id="IPR048458">
    <property type="entry name" value="MalQ_N"/>
</dbReference>
<keyword evidence="14 18" id="KW-0119">Carbohydrate metabolism</keyword>
<evidence type="ECO:0000256" key="12">
    <source>
        <dbReference type="ARBA" id="ARBA00022801"/>
    </source>
</evidence>
<keyword evidence="10 18" id="KW-0808">Transferase</keyword>
<comment type="similarity">
    <text evidence="5">Belongs to the aminoglycoside phosphotransferase family.</text>
</comment>
<evidence type="ECO:0000256" key="13">
    <source>
        <dbReference type="ARBA" id="ARBA00022840"/>
    </source>
</evidence>